<dbReference type="PANTHER" id="PTHR10774:SF190">
    <property type="entry name" value="C2 CALCIUM_LIPID-BINDING ENDONUCLEASE_EXONUCLEASE_PHOSPHATASE-RELATED"/>
    <property type="match status" value="1"/>
</dbReference>
<dbReference type="Pfam" id="PF00168">
    <property type="entry name" value="C2"/>
    <property type="match status" value="1"/>
</dbReference>
<sequence>MRSSLPLVPNLRVYGPRTMPPLDSPMPQFSLAFGINSSSMPSFFLFFSINTPAQQHSFPPNPHFHLQAIMTHSLKITVHKAEHLDDVEHLGKNDPYVQVTFDIKNKDSFQKTSVKKNAGKNAEWNETLSLENYIPGQHHTLYVEVLESDVGIDPPIGFAAIPLSQVTNAQGYVFRGLFNLYTPSGKEKGTVSLTLAAVQAGQAAPQGNHAEVKGLTQIESDHKHRIESLKRNEKVSDAATAAGILGGLFAAKAVYDSTQKKDVPKEL</sequence>
<name>A0A9P8D1I0_MORAP</name>
<evidence type="ECO:0000313" key="2">
    <source>
        <dbReference type="EMBL" id="KAG9323770.1"/>
    </source>
</evidence>
<dbReference type="PANTHER" id="PTHR10774">
    <property type="entry name" value="EXTENDED SYNAPTOTAGMIN-RELATED"/>
    <property type="match status" value="1"/>
</dbReference>
<dbReference type="PROSITE" id="PS50004">
    <property type="entry name" value="C2"/>
    <property type="match status" value="1"/>
</dbReference>
<evidence type="ECO:0000259" key="1">
    <source>
        <dbReference type="PROSITE" id="PS50004"/>
    </source>
</evidence>
<dbReference type="InterPro" id="IPR045050">
    <property type="entry name" value="Synaptotagmin_plant"/>
</dbReference>
<feature type="domain" description="C2" evidence="1">
    <location>
        <begin position="58"/>
        <end position="176"/>
    </location>
</feature>
<dbReference type="InterPro" id="IPR000008">
    <property type="entry name" value="C2_dom"/>
</dbReference>
<dbReference type="GO" id="GO:0005783">
    <property type="term" value="C:endoplasmic reticulum"/>
    <property type="evidence" value="ECO:0007669"/>
    <property type="project" value="TreeGrafter"/>
</dbReference>
<organism evidence="2 3">
    <name type="scientific">Mortierella alpina</name>
    <name type="common">Oleaginous fungus</name>
    <name type="synonym">Mortierella renispora</name>
    <dbReference type="NCBI Taxonomy" id="64518"/>
    <lineage>
        <taxon>Eukaryota</taxon>
        <taxon>Fungi</taxon>
        <taxon>Fungi incertae sedis</taxon>
        <taxon>Mucoromycota</taxon>
        <taxon>Mortierellomycotina</taxon>
        <taxon>Mortierellomycetes</taxon>
        <taxon>Mortierellales</taxon>
        <taxon>Mortierellaceae</taxon>
        <taxon>Mortierella</taxon>
    </lineage>
</organism>
<dbReference type="Gene3D" id="2.60.40.150">
    <property type="entry name" value="C2 domain"/>
    <property type="match status" value="1"/>
</dbReference>
<evidence type="ECO:0000313" key="3">
    <source>
        <dbReference type="Proteomes" id="UP000717515"/>
    </source>
</evidence>
<comment type="caution">
    <text evidence="2">The sequence shown here is derived from an EMBL/GenBank/DDBJ whole genome shotgun (WGS) entry which is preliminary data.</text>
</comment>
<dbReference type="AlphaFoldDB" id="A0A9P8D1I0"/>
<reference evidence="2" key="1">
    <citation type="submission" date="2021-07" db="EMBL/GenBank/DDBJ databases">
        <title>Draft genome of Mortierella alpina, strain LL118, isolated from an aspen leaf litter sample.</title>
        <authorList>
            <person name="Yang S."/>
            <person name="Vinatzer B.A."/>
        </authorList>
    </citation>
    <scope>NUCLEOTIDE SEQUENCE</scope>
    <source>
        <strain evidence="2">LL118</strain>
    </source>
</reference>
<dbReference type="InterPro" id="IPR035892">
    <property type="entry name" value="C2_domain_sf"/>
</dbReference>
<dbReference type="Proteomes" id="UP000717515">
    <property type="component" value="Unassembled WGS sequence"/>
</dbReference>
<gene>
    <name evidence="2" type="ORF">KVV02_007765</name>
</gene>
<dbReference type="SUPFAM" id="SSF49562">
    <property type="entry name" value="C2 domain (Calcium/lipid-binding domain, CaLB)"/>
    <property type="match status" value="1"/>
</dbReference>
<dbReference type="GO" id="GO:0008289">
    <property type="term" value="F:lipid binding"/>
    <property type="evidence" value="ECO:0007669"/>
    <property type="project" value="InterPro"/>
</dbReference>
<protein>
    <recommendedName>
        <fullName evidence="1">C2 domain-containing protein</fullName>
    </recommendedName>
</protein>
<dbReference type="EMBL" id="JAIFTL010000089">
    <property type="protein sequence ID" value="KAG9323770.1"/>
    <property type="molecule type" value="Genomic_DNA"/>
</dbReference>
<accession>A0A9P8D1I0</accession>
<proteinExistence type="predicted"/>
<dbReference type="SMART" id="SM00239">
    <property type="entry name" value="C2"/>
    <property type="match status" value="1"/>
</dbReference>